<comment type="caution">
    <text evidence="9">The sequence shown here is derived from an EMBL/GenBank/DDBJ whole genome shotgun (WGS) entry which is preliminary data.</text>
</comment>
<evidence type="ECO:0000256" key="2">
    <source>
        <dbReference type="ARBA" id="ARBA00009773"/>
    </source>
</evidence>
<keyword evidence="7 8" id="KW-0472">Membrane</keyword>
<feature type="transmembrane region" description="Helical" evidence="8">
    <location>
        <begin position="33"/>
        <end position="53"/>
    </location>
</feature>
<evidence type="ECO:0000313" key="10">
    <source>
        <dbReference type="Proteomes" id="UP000808914"/>
    </source>
</evidence>
<feature type="transmembrane region" description="Helical" evidence="8">
    <location>
        <begin position="314"/>
        <end position="343"/>
    </location>
</feature>
<gene>
    <name evidence="9" type="ORF">JOD45_002404</name>
</gene>
<feature type="transmembrane region" description="Helical" evidence="8">
    <location>
        <begin position="245"/>
        <end position="266"/>
    </location>
</feature>
<feature type="transmembrane region" description="Helical" evidence="8">
    <location>
        <begin position="73"/>
        <end position="94"/>
    </location>
</feature>
<dbReference type="RefSeq" id="WP_205004077.1">
    <property type="nucleotide sequence ID" value="NZ_JAFBER010000017.1"/>
</dbReference>
<proteinExistence type="inferred from homology"/>
<comment type="similarity">
    <text evidence="2">Belongs to the autoinducer-2 exporter (AI-2E) (TC 2.A.86) family.</text>
</comment>
<keyword evidence="3" id="KW-0813">Transport</keyword>
<evidence type="ECO:0000256" key="5">
    <source>
        <dbReference type="ARBA" id="ARBA00022692"/>
    </source>
</evidence>
<sequence length="367" mass="40670">MPQSKYFRLGIWILLIFAIILLGSHISFVFRPIGILITTLSAPIIIAGVLYYMLRPIVHLLCKFKVPKAAAILLIYLIFICLIATLVITIGPILQQQLISLVNSAPDLIKKLSKQLVAWQNSKILERFQEGTSFSLSNIIDHVTKTLTKITASIGTNIIDIITSITGFIIVMVTVPFILFYMLKDGSKLPRTVLKLIPAEHRKEGAMILKDMDQALSGYIQGQILISCFDGICIYVWYRIIGLDYPLILALIAVFTNVIPFIGPVIGTAPGVIVGFIQEPMMAVYVVIGMIIIQQIESNLVSPQVMGKKLDVHPLTIILILLVAGNIGGFVGLLLAIPVYAVLKVIVTRSYRLYRLHKKATEHRADV</sequence>
<keyword evidence="4" id="KW-1003">Cell membrane</keyword>
<evidence type="ECO:0000256" key="7">
    <source>
        <dbReference type="ARBA" id="ARBA00023136"/>
    </source>
</evidence>
<evidence type="ECO:0000256" key="1">
    <source>
        <dbReference type="ARBA" id="ARBA00004651"/>
    </source>
</evidence>
<feature type="transmembrane region" description="Helical" evidence="8">
    <location>
        <begin position="219"/>
        <end position="238"/>
    </location>
</feature>
<keyword evidence="6 8" id="KW-1133">Transmembrane helix</keyword>
<evidence type="ECO:0000313" key="9">
    <source>
        <dbReference type="EMBL" id="MBM7646178.1"/>
    </source>
</evidence>
<feature type="transmembrane region" description="Helical" evidence="8">
    <location>
        <begin position="6"/>
        <end position="26"/>
    </location>
</feature>
<dbReference type="InterPro" id="IPR002549">
    <property type="entry name" value="AI-2E-like"/>
</dbReference>
<accession>A0ABS2Q1V8</accession>
<keyword evidence="10" id="KW-1185">Reference proteome</keyword>
<feature type="transmembrane region" description="Helical" evidence="8">
    <location>
        <begin position="272"/>
        <end position="293"/>
    </location>
</feature>
<evidence type="ECO:0000256" key="4">
    <source>
        <dbReference type="ARBA" id="ARBA00022475"/>
    </source>
</evidence>
<dbReference type="PANTHER" id="PTHR21716">
    <property type="entry name" value="TRANSMEMBRANE PROTEIN"/>
    <property type="match status" value="1"/>
</dbReference>
<comment type="subcellular location">
    <subcellularLocation>
        <location evidence="1">Cell membrane</location>
        <topology evidence="1">Multi-pass membrane protein</topology>
    </subcellularLocation>
</comment>
<evidence type="ECO:0000256" key="8">
    <source>
        <dbReference type="SAM" id="Phobius"/>
    </source>
</evidence>
<dbReference type="Pfam" id="PF01594">
    <property type="entry name" value="AI-2E_transport"/>
    <property type="match status" value="1"/>
</dbReference>
<dbReference type="Proteomes" id="UP000808914">
    <property type="component" value="Unassembled WGS sequence"/>
</dbReference>
<evidence type="ECO:0000256" key="6">
    <source>
        <dbReference type="ARBA" id="ARBA00022989"/>
    </source>
</evidence>
<dbReference type="EMBL" id="JAFBER010000017">
    <property type="protein sequence ID" value="MBM7646178.1"/>
    <property type="molecule type" value="Genomic_DNA"/>
</dbReference>
<evidence type="ECO:0000256" key="3">
    <source>
        <dbReference type="ARBA" id="ARBA00022448"/>
    </source>
</evidence>
<feature type="transmembrane region" description="Helical" evidence="8">
    <location>
        <begin position="158"/>
        <end position="183"/>
    </location>
</feature>
<keyword evidence="5 8" id="KW-0812">Transmembrane</keyword>
<organism evidence="9 10">
    <name type="scientific">Scopulibacillus daqui</name>
    <dbReference type="NCBI Taxonomy" id="1469162"/>
    <lineage>
        <taxon>Bacteria</taxon>
        <taxon>Bacillati</taxon>
        <taxon>Bacillota</taxon>
        <taxon>Bacilli</taxon>
        <taxon>Bacillales</taxon>
        <taxon>Sporolactobacillaceae</taxon>
        <taxon>Scopulibacillus</taxon>
    </lineage>
</organism>
<protein>
    <submittedName>
        <fullName evidence="9">PurR-regulated permease PerM</fullName>
    </submittedName>
</protein>
<name>A0ABS2Q1V8_9BACL</name>
<dbReference type="PANTHER" id="PTHR21716:SF53">
    <property type="entry name" value="PERMEASE PERM-RELATED"/>
    <property type="match status" value="1"/>
</dbReference>
<reference evidence="9 10" key="1">
    <citation type="submission" date="2021-01" db="EMBL/GenBank/DDBJ databases">
        <title>Genomic Encyclopedia of Type Strains, Phase IV (KMG-IV): sequencing the most valuable type-strain genomes for metagenomic binning, comparative biology and taxonomic classification.</title>
        <authorList>
            <person name="Goeker M."/>
        </authorList>
    </citation>
    <scope>NUCLEOTIDE SEQUENCE [LARGE SCALE GENOMIC DNA]</scope>
    <source>
        <strain evidence="9 10">DSM 28236</strain>
    </source>
</reference>